<evidence type="ECO:0000313" key="10">
    <source>
        <dbReference type="Proteomes" id="UP000002624"/>
    </source>
</evidence>
<dbReference type="AlphaFoldDB" id="C6HSW2"/>
<keyword evidence="6" id="KW-0472">Membrane</keyword>
<keyword evidence="5" id="KW-0256">Endoplasmic reticulum</keyword>
<comment type="similarity">
    <text evidence="2">Belongs to the ERF4 family.</text>
</comment>
<feature type="compositionally biased region" description="Polar residues" evidence="7">
    <location>
        <begin position="341"/>
        <end position="351"/>
    </location>
</feature>
<feature type="region of interest" description="Disordered" evidence="7">
    <location>
        <begin position="309"/>
        <end position="362"/>
    </location>
</feature>
<evidence type="ECO:0000256" key="2">
    <source>
        <dbReference type="ARBA" id="ARBA00007732"/>
    </source>
</evidence>
<evidence type="ECO:0000256" key="5">
    <source>
        <dbReference type="ARBA" id="ARBA00022824"/>
    </source>
</evidence>
<accession>C6HSW2</accession>
<gene>
    <name evidence="9" type="ORF">HCDG_09293</name>
</gene>
<dbReference type="InterPro" id="IPR019383">
    <property type="entry name" value="Golgin_A_7/ERF4"/>
</dbReference>
<dbReference type="GO" id="GO:0006612">
    <property type="term" value="P:protein targeting to membrane"/>
    <property type="evidence" value="ECO:0007669"/>
    <property type="project" value="TreeGrafter"/>
</dbReference>
<dbReference type="Proteomes" id="UP000002624">
    <property type="component" value="Unassembled WGS sequence"/>
</dbReference>
<comment type="subcellular location">
    <subcellularLocation>
        <location evidence="1">Endoplasmic reticulum membrane</location>
        <topology evidence="1">Peripheral membrane protein</topology>
    </subcellularLocation>
</comment>
<feature type="region of interest" description="Disordered" evidence="7">
    <location>
        <begin position="403"/>
        <end position="461"/>
    </location>
</feature>
<evidence type="ECO:0000256" key="6">
    <source>
        <dbReference type="ARBA" id="ARBA00023136"/>
    </source>
</evidence>
<sequence length="718" mass="79350">MLLAVETKLHNANRPLQAVDSRFYGYYQNRINDAECQKRKKEKLEHEVQLPQAPNSTTELRFSVVMAQYQVQRGGCRGDNNRLPGHRLAFPLLVTDAGVHAAWNLEPEVAVCCQGGHGLEWREIREGSKILVGLERFAGCRTPRELTSDTGLRSQLRRPYGPCHFSRSQRYKTTRNLRSLVVASSPPLKETFSNNLNKPFSGNHSWAVQDSSVFDALSSLKRRFLLGLSVSPSIRLPLPNRSEWIVPPPVFPPTTSTAPCIANPLDDSLLLSATTTASYAIQRPANLSSRPIEEGPYTDIPLVPIFTNNSSAASSLQPPPPTYQPPPQRTANTPHQRRNSQGRSLFSSIRTSIRKPPSSRLWNPINYVPRTTVVTAPRPSPISDTSPYIESQRDAYPLLTIPEQRRSRQQPSPTSLLVERSAADTESGRASVGLPPGQRRSGVWDKNNMGNDPGQSPGAIRGDADNIHRPDPALLRTNGLNPNHVAGAYPDRPREVPSQHSLRSQAFASIPSTNGNHSSGGGGGAADGDVAEELAWGPSHPCFPHMNPHVPVTSDEYQNTRIIRIRRDWMVKGDLAPTFSNLYPEILDPILPELEFRTVIAKINKELISAFDPYNVRNWLDGAIGLVTGWVWDDLGVTGIKSHLKSIEQWLEHWNETVGSTEGVKIWSLRSTGYMSVDIQIPDPKVGIVETDAASATDMRPDTAGRNAENHFLPPSES</sequence>
<comment type="subunit">
    <text evidence="3">Interacts with ERF2.</text>
</comment>
<reference evidence="10" key="1">
    <citation type="submission" date="2009-05" db="EMBL/GenBank/DDBJ databases">
        <title>The genome sequence of Ajellomyces capsulatus strain H143.</title>
        <authorList>
            <person name="Champion M."/>
            <person name="Cuomo C.A."/>
            <person name="Ma L.-J."/>
            <person name="Henn M.R."/>
            <person name="Sil A."/>
            <person name="Goldman B."/>
            <person name="Young S.K."/>
            <person name="Kodira C.D."/>
            <person name="Zeng Q."/>
            <person name="Koehrsen M."/>
            <person name="Alvarado L."/>
            <person name="Berlin A.M."/>
            <person name="Borenstein D."/>
            <person name="Chen Z."/>
            <person name="Engels R."/>
            <person name="Freedman E."/>
            <person name="Gellesch M."/>
            <person name="Goldberg J."/>
            <person name="Griggs A."/>
            <person name="Gujja S."/>
            <person name="Heiman D.I."/>
            <person name="Hepburn T.A."/>
            <person name="Howarth C."/>
            <person name="Jen D."/>
            <person name="Larson L."/>
            <person name="Lewis B."/>
            <person name="Mehta T."/>
            <person name="Park D."/>
            <person name="Pearson M."/>
            <person name="Roberts A."/>
            <person name="Saif S."/>
            <person name="Shea T.D."/>
            <person name="Shenoy N."/>
            <person name="Sisk P."/>
            <person name="Stolte C."/>
            <person name="Sykes S."/>
            <person name="Walk T."/>
            <person name="White J."/>
            <person name="Yandava C."/>
            <person name="Klein B."/>
            <person name="McEwen J.G."/>
            <person name="Puccia R."/>
            <person name="Goldman G.H."/>
            <person name="Felipe M.S."/>
            <person name="Nino-Vega G."/>
            <person name="San-Blas G."/>
            <person name="Taylor J.W."/>
            <person name="Mendoza L."/>
            <person name="Galagan J.E."/>
            <person name="Nusbaum C."/>
            <person name="Birren B.W."/>
        </authorList>
    </citation>
    <scope>NUCLEOTIDE SEQUENCE [LARGE SCALE GENOMIC DNA]</scope>
    <source>
        <strain evidence="10">H143</strain>
    </source>
</reference>
<dbReference type="eggNOG" id="ENOG502S30T">
    <property type="taxonomic scope" value="Eukaryota"/>
</dbReference>
<dbReference type="OrthoDB" id="5377273at2759"/>
<dbReference type="VEuPathDB" id="FungiDB:HCDG_09293"/>
<dbReference type="GO" id="GO:0005789">
    <property type="term" value="C:endoplasmic reticulum membrane"/>
    <property type="evidence" value="ECO:0007669"/>
    <property type="project" value="UniProtKB-SubCell"/>
</dbReference>
<dbReference type="OMA" id="LWNPINY"/>
<feature type="compositionally biased region" description="Polar residues" evidence="7">
    <location>
        <begin position="498"/>
        <end position="517"/>
    </location>
</feature>
<evidence type="ECO:0000313" key="9">
    <source>
        <dbReference type="EMBL" id="EER36637.1"/>
    </source>
</evidence>
<protein>
    <recommendedName>
        <fullName evidence="4">Ras modification protein ERF4</fullName>
    </recommendedName>
</protein>
<dbReference type="STRING" id="544712.C6HSW2"/>
<proteinExistence type="inferred from homology"/>
<dbReference type="InterPro" id="IPR051371">
    <property type="entry name" value="Ras_palmitoyltransferase"/>
</dbReference>
<evidence type="ECO:0000259" key="8">
    <source>
        <dbReference type="Pfam" id="PF10256"/>
    </source>
</evidence>
<organism evidence="9 10">
    <name type="scientific">Ajellomyces capsulatus (strain H143)</name>
    <name type="common">Darling's disease fungus</name>
    <name type="synonym">Histoplasma capsulatum</name>
    <dbReference type="NCBI Taxonomy" id="544712"/>
    <lineage>
        <taxon>Eukaryota</taxon>
        <taxon>Fungi</taxon>
        <taxon>Dikarya</taxon>
        <taxon>Ascomycota</taxon>
        <taxon>Pezizomycotina</taxon>
        <taxon>Eurotiomycetes</taxon>
        <taxon>Eurotiomycetidae</taxon>
        <taxon>Onygenales</taxon>
        <taxon>Ajellomycetaceae</taxon>
        <taxon>Histoplasma</taxon>
    </lineage>
</organism>
<evidence type="ECO:0000256" key="1">
    <source>
        <dbReference type="ARBA" id="ARBA00004406"/>
    </source>
</evidence>
<dbReference type="PANTHER" id="PTHR13254">
    <property type="entry name" value="GOLGI AUTOANTIGEN, GOLGIN SUBFAMILY A, 7"/>
    <property type="match status" value="1"/>
</dbReference>
<feature type="region of interest" description="Disordered" evidence="7">
    <location>
        <begin position="695"/>
        <end position="718"/>
    </location>
</feature>
<dbReference type="Pfam" id="PF10256">
    <property type="entry name" value="Erf4"/>
    <property type="match status" value="1"/>
</dbReference>
<feature type="compositionally biased region" description="Pro residues" evidence="7">
    <location>
        <begin position="317"/>
        <end position="328"/>
    </location>
</feature>
<evidence type="ECO:0000256" key="7">
    <source>
        <dbReference type="SAM" id="MobiDB-lite"/>
    </source>
</evidence>
<feature type="region of interest" description="Disordered" evidence="7">
    <location>
        <begin position="474"/>
        <end position="529"/>
    </location>
</feature>
<evidence type="ECO:0000256" key="4">
    <source>
        <dbReference type="ARBA" id="ARBA00018463"/>
    </source>
</evidence>
<dbReference type="HOGENOM" id="CLU_426382_0_0_1"/>
<dbReference type="EMBL" id="GG692439">
    <property type="protein sequence ID" value="EER36637.1"/>
    <property type="molecule type" value="Genomic_DNA"/>
</dbReference>
<evidence type="ECO:0000256" key="3">
    <source>
        <dbReference type="ARBA" id="ARBA00011396"/>
    </source>
</evidence>
<dbReference type="GO" id="GO:0031211">
    <property type="term" value="C:endoplasmic reticulum palmitoyltransferase complex"/>
    <property type="evidence" value="ECO:0007669"/>
    <property type="project" value="TreeGrafter"/>
</dbReference>
<dbReference type="PANTHER" id="PTHR13254:SF0">
    <property type="entry name" value="GOLGIN SUBFAMILY A MEMBER 7_ERF4 DOMAIN-CONTAINING PROTEIN"/>
    <property type="match status" value="1"/>
</dbReference>
<feature type="domain" description="Golgin subfamily A member 7/ERF4" evidence="8">
    <location>
        <begin position="562"/>
        <end position="678"/>
    </location>
</feature>
<name>C6HSW2_AJECH</name>